<dbReference type="GO" id="GO:0034605">
    <property type="term" value="P:cellular response to heat"/>
    <property type="evidence" value="ECO:0007669"/>
    <property type="project" value="TreeGrafter"/>
</dbReference>
<dbReference type="InterPro" id="IPR003959">
    <property type="entry name" value="ATPase_AAA_core"/>
</dbReference>
<keyword evidence="1" id="KW-0547">Nucleotide-binding</keyword>
<evidence type="ECO:0000259" key="3">
    <source>
        <dbReference type="SMART" id="SM00382"/>
    </source>
</evidence>
<dbReference type="Gene3D" id="3.40.50.300">
    <property type="entry name" value="P-loop containing nucleotide triphosphate hydrolases"/>
    <property type="match status" value="1"/>
</dbReference>
<dbReference type="GO" id="GO:0005524">
    <property type="term" value="F:ATP binding"/>
    <property type="evidence" value="ECO:0007669"/>
    <property type="project" value="UniProtKB-KW"/>
</dbReference>
<keyword evidence="5" id="KW-1185">Reference proteome</keyword>
<keyword evidence="2" id="KW-0067">ATP-binding</keyword>
<dbReference type="InterPro" id="IPR025662">
    <property type="entry name" value="Sigma_54_int_dom_ATP-bd_1"/>
</dbReference>
<dbReference type="PROSITE" id="PS00675">
    <property type="entry name" value="SIGMA54_INTERACT_1"/>
    <property type="match status" value="1"/>
</dbReference>
<evidence type="ECO:0000256" key="2">
    <source>
        <dbReference type="ARBA" id="ARBA00022840"/>
    </source>
</evidence>
<feature type="domain" description="AAA+ ATPase" evidence="3">
    <location>
        <begin position="176"/>
        <end position="324"/>
    </location>
</feature>
<proteinExistence type="predicted"/>
<organism evidence="4 5">
    <name type="scientific">Caproicibacterium argilliputei</name>
    <dbReference type="NCBI Taxonomy" id="3030016"/>
    <lineage>
        <taxon>Bacteria</taxon>
        <taxon>Bacillati</taxon>
        <taxon>Bacillota</taxon>
        <taxon>Clostridia</taxon>
        <taxon>Eubacteriales</taxon>
        <taxon>Oscillospiraceae</taxon>
        <taxon>Caproicibacterium</taxon>
    </lineage>
</organism>
<dbReference type="GO" id="GO:0016887">
    <property type="term" value="F:ATP hydrolysis activity"/>
    <property type="evidence" value="ECO:0007669"/>
    <property type="project" value="InterPro"/>
</dbReference>
<dbReference type="PANTHER" id="PTHR11638">
    <property type="entry name" value="ATP-DEPENDENT CLP PROTEASE"/>
    <property type="match status" value="1"/>
</dbReference>
<dbReference type="PANTHER" id="PTHR11638:SF18">
    <property type="entry name" value="HEAT SHOCK PROTEIN 104"/>
    <property type="match status" value="1"/>
</dbReference>
<dbReference type="PRINTS" id="PR00300">
    <property type="entry name" value="CLPPROTEASEA"/>
</dbReference>
<dbReference type="InterPro" id="IPR027417">
    <property type="entry name" value="P-loop_NTPase"/>
</dbReference>
<dbReference type="SMART" id="SM00382">
    <property type="entry name" value="AAA"/>
    <property type="match status" value="1"/>
</dbReference>
<evidence type="ECO:0000313" key="5">
    <source>
        <dbReference type="Proteomes" id="UP001300604"/>
    </source>
</evidence>
<evidence type="ECO:0000256" key="1">
    <source>
        <dbReference type="ARBA" id="ARBA00022741"/>
    </source>
</evidence>
<name>A0AA97H2A4_9FIRM</name>
<dbReference type="InterPro" id="IPR003593">
    <property type="entry name" value="AAA+_ATPase"/>
</dbReference>
<evidence type="ECO:0000313" key="4">
    <source>
        <dbReference type="EMBL" id="WOC33358.1"/>
    </source>
</evidence>
<reference evidence="4" key="1">
    <citation type="submission" date="2023-09" db="EMBL/GenBank/DDBJ databases">
        <authorList>
            <person name="Zeng C."/>
        </authorList>
    </citation>
    <scope>NUCLEOTIDE SEQUENCE</scope>
    <source>
        <strain evidence="4">ZCY20-5</strain>
    </source>
</reference>
<dbReference type="Proteomes" id="UP001300604">
    <property type="component" value="Chromosome"/>
</dbReference>
<accession>A0AA97H2A4</accession>
<dbReference type="EMBL" id="CP135996">
    <property type="protein sequence ID" value="WOC33358.1"/>
    <property type="molecule type" value="Genomic_DNA"/>
</dbReference>
<sequence length="398" mass="45829">MSTLFFYKKDQFFNFKSTQTAAGFEFLSMSQLLSSQKIDGLDAHQQYYIDISSTVSFVKANDSQLLNFEQLFNSFGENISFICDKAYERDVKYSFRYVFNNFSDVEAESDELKDEVEESTVNKTATVKKITDLEDSELDAFFANFNARLYGHERFKKEFKEIVESFRVFNKLGEHKILSLFLMGDSGVGKTEVARSIHKALGSRAKLAKVNFGNYSSHDALNSLIGSPLGYIGSDGGELVKRMNESDVGLILIDEFEKADSAVFNYFLDVLENGKIVNSQAEEYDVNGYIIVFTSNISKENFKKKISPELRSRFDYKGMFNLLTDEDKIKFVHFRVNQIIDKYREFVSKDLPKRIHDEVVAAIDVTQFKNMRDLNKKIKDTFVEQIKDTSRISMQNRL</sequence>
<dbReference type="InterPro" id="IPR050130">
    <property type="entry name" value="ClpA_ClpB"/>
</dbReference>
<dbReference type="KEGG" id="carl:PXC00_05680"/>
<dbReference type="SUPFAM" id="SSF52540">
    <property type="entry name" value="P-loop containing nucleoside triphosphate hydrolases"/>
    <property type="match status" value="1"/>
</dbReference>
<dbReference type="GO" id="GO:0005737">
    <property type="term" value="C:cytoplasm"/>
    <property type="evidence" value="ECO:0007669"/>
    <property type="project" value="TreeGrafter"/>
</dbReference>
<dbReference type="AlphaFoldDB" id="A0AA97H2A4"/>
<reference evidence="4" key="2">
    <citation type="submission" date="2024-06" db="EMBL/GenBank/DDBJ databases">
        <title>Caproicibacterium argilliputei sp. nov, a novel caproic acid producing anaerobic bacterium isolated from pit mud.</title>
        <authorList>
            <person name="Xia S."/>
        </authorList>
    </citation>
    <scope>NUCLEOTIDE SEQUENCE</scope>
    <source>
        <strain evidence="4">ZCY20-5</strain>
    </source>
</reference>
<gene>
    <name evidence="4" type="ORF">PXC00_05680</name>
</gene>
<dbReference type="InterPro" id="IPR001270">
    <property type="entry name" value="ClpA/B"/>
</dbReference>
<dbReference type="RefSeq" id="WP_275846964.1">
    <property type="nucleotide sequence ID" value="NZ_CP135996.1"/>
</dbReference>
<protein>
    <submittedName>
        <fullName evidence="4">AAA family ATPase</fullName>
    </submittedName>
</protein>
<dbReference type="Pfam" id="PF07724">
    <property type="entry name" value="AAA_2"/>
    <property type="match status" value="1"/>
</dbReference>